<proteinExistence type="predicted"/>
<sequence length="586" mass="66031">MSSATYNLGELEHVYDRQNLKLTNNGFIRISSPQASEFPFSLHFRDLETLVSSKVWIAGGNQLQIEIHISFDDIEISGQENFDVTEELGMVLCNAEIWSQLNLNASLSLPESPIDKEPSLKRILITLTGQPSSHMNVQPPAGVPSARLESVSFTMKLSTCRRTRLPMKERKHLAMREGNVNESQTRKPYDGRESLDRRRDLPCRSYILVPMIGEDAQTEHRTKSGPLIGSNELPSASWHTVSGTISTTRSLDSMSATKPLQSAKACTPSFKTSTPHSEYSTHKVDLEELFKIVNASLHIMVCDRRPAKAGGIILSSDEGYPKLAALSPALFSPGYARAISRCEPLLSTISHTMSSIYCRTRSLGLKRKMEQLLDMATDRYIQEEGPSCEHTESRSSNLTSAVNARLWFLIQRRSNDPTSSAKIKAFGVPKEALKLAHASEMMLDESLMEERDEEAMFDSQDTLLAEDFGQAQEVFEQDAMDWEDPEDDLLLDDETLVGDQIVEQDYLWKELDEGQDLFGASQRRFESTTERANANQEYDEPLEDGDEEILEDQIIDDHQDYPTIEQLGSNRWHDELLEDTMMSMTS</sequence>
<reference evidence="2" key="1">
    <citation type="submission" date="2023-03" db="EMBL/GenBank/DDBJ databases">
        <title>Complete genome of Cladonia borealis.</title>
        <authorList>
            <person name="Park H."/>
        </authorList>
    </citation>
    <scope>NUCLEOTIDE SEQUENCE</scope>
    <source>
        <strain evidence="2">ANT050790</strain>
    </source>
</reference>
<protein>
    <submittedName>
        <fullName evidence="2">Uncharacterized protein</fullName>
    </submittedName>
</protein>
<accession>A0AA39R3I5</accession>
<feature type="compositionally biased region" description="Basic and acidic residues" evidence="1">
    <location>
        <begin position="184"/>
        <end position="195"/>
    </location>
</feature>
<dbReference type="Proteomes" id="UP001166286">
    <property type="component" value="Unassembled WGS sequence"/>
</dbReference>
<name>A0AA39R3I5_9LECA</name>
<evidence type="ECO:0000313" key="3">
    <source>
        <dbReference type="Proteomes" id="UP001166286"/>
    </source>
</evidence>
<gene>
    <name evidence="2" type="ORF">JMJ35_002835</name>
</gene>
<evidence type="ECO:0000313" key="2">
    <source>
        <dbReference type="EMBL" id="KAK0514218.1"/>
    </source>
</evidence>
<organism evidence="2 3">
    <name type="scientific">Cladonia borealis</name>
    <dbReference type="NCBI Taxonomy" id="184061"/>
    <lineage>
        <taxon>Eukaryota</taxon>
        <taxon>Fungi</taxon>
        <taxon>Dikarya</taxon>
        <taxon>Ascomycota</taxon>
        <taxon>Pezizomycotina</taxon>
        <taxon>Lecanoromycetes</taxon>
        <taxon>OSLEUM clade</taxon>
        <taxon>Lecanoromycetidae</taxon>
        <taxon>Lecanorales</taxon>
        <taxon>Lecanorineae</taxon>
        <taxon>Cladoniaceae</taxon>
        <taxon>Cladonia</taxon>
    </lineage>
</organism>
<feature type="region of interest" description="Disordered" evidence="1">
    <location>
        <begin position="176"/>
        <end position="195"/>
    </location>
</feature>
<dbReference type="AlphaFoldDB" id="A0AA39R3I5"/>
<keyword evidence="3" id="KW-1185">Reference proteome</keyword>
<dbReference type="EMBL" id="JAFEKC020000005">
    <property type="protein sequence ID" value="KAK0514218.1"/>
    <property type="molecule type" value="Genomic_DNA"/>
</dbReference>
<evidence type="ECO:0000256" key="1">
    <source>
        <dbReference type="SAM" id="MobiDB-lite"/>
    </source>
</evidence>
<comment type="caution">
    <text evidence="2">The sequence shown here is derived from an EMBL/GenBank/DDBJ whole genome shotgun (WGS) entry which is preliminary data.</text>
</comment>